<sequence length="59" mass="6522">MFLARCRNGDVSKSTTTRNQSSYPSPSPSIRRSRCVIALPAAVLYAVKLFSFKNGRADE</sequence>
<dbReference type="GeneID" id="87941403"/>
<gene>
    <name evidence="2" type="ORF">CDEST_04900</name>
</gene>
<dbReference type="AlphaFoldDB" id="A0AAX4IA14"/>
<protein>
    <submittedName>
        <fullName evidence="2">Uncharacterized protein</fullName>
    </submittedName>
</protein>
<feature type="compositionally biased region" description="Polar residues" evidence="1">
    <location>
        <begin position="11"/>
        <end position="20"/>
    </location>
</feature>
<reference evidence="3" key="1">
    <citation type="journal article" date="2023" name="bioRxiv">
        <title>Complete genome of the Medicago anthracnose fungus, Colletotrichum destructivum, reveals a mini-chromosome-like region within a core chromosome.</title>
        <authorList>
            <person name="Lapalu N."/>
            <person name="Simon A."/>
            <person name="Lu A."/>
            <person name="Plaumann P.-L."/>
            <person name="Amselem J."/>
            <person name="Pigne S."/>
            <person name="Auger A."/>
            <person name="Koch C."/>
            <person name="Dallery J.-F."/>
            <person name="O'Connell R.J."/>
        </authorList>
    </citation>
    <scope>NUCLEOTIDE SEQUENCE [LARGE SCALE GENOMIC DNA]</scope>
    <source>
        <strain evidence="3">CBS 520.97</strain>
    </source>
</reference>
<proteinExistence type="predicted"/>
<dbReference type="Proteomes" id="UP001322277">
    <property type="component" value="Chromosome 3"/>
</dbReference>
<feature type="region of interest" description="Disordered" evidence="1">
    <location>
        <begin position="1"/>
        <end position="30"/>
    </location>
</feature>
<keyword evidence="3" id="KW-1185">Reference proteome</keyword>
<dbReference type="EMBL" id="CP137307">
    <property type="protein sequence ID" value="WQF79886.1"/>
    <property type="molecule type" value="Genomic_DNA"/>
</dbReference>
<evidence type="ECO:0000313" key="2">
    <source>
        <dbReference type="EMBL" id="WQF79886.1"/>
    </source>
</evidence>
<feature type="compositionally biased region" description="Low complexity" evidence="1">
    <location>
        <begin position="21"/>
        <end position="30"/>
    </location>
</feature>
<evidence type="ECO:0000313" key="3">
    <source>
        <dbReference type="Proteomes" id="UP001322277"/>
    </source>
</evidence>
<dbReference type="RefSeq" id="XP_062777110.1">
    <property type="nucleotide sequence ID" value="XM_062921059.1"/>
</dbReference>
<dbReference type="KEGG" id="cdet:87941403"/>
<organism evidence="2 3">
    <name type="scientific">Colletotrichum destructivum</name>
    <dbReference type="NCBI Taxonomy" id="34406"/>
    <lineage>
        <taxon>Eukaryota</taxon>
        <taxon>Fungi</taxon>
        <taxon>Dikarya</taxon>
        <taxon>Ascomycota</taxon>
        <taxon>Pezizomycotina</taxon>
        <taxon>Sordariomycetes</taxon>
        <taxon>Hypocreomycetidae</taxon>
        <taxon>Glomerellales</taxon>
        <taxon>Glomerellaceae</taxon>
        <taxon>Colletotrichum</taxon>
        <taxon>Colletotrichum destructivum species complex</taxon>
    </lineage>
</organism>
<accession>A0AAX4IA14</accession>
<evidence type="ECO:0000256" key="1">
    <source>
        <dbReference type="SAM" id="MobiDB-lite"/>
    </source>
</evidence>
<name>A0AAX4IA14_9PEZI</name>